<name>A0A1I7UC84_9PELO</name>
<protein>
    <submittedName>
        <fullName evidence="12">SSD domain-containing protein</fullName>
    </submittedName>
</protein>
<feature type="transmembrane region" description="Helical" evidence="9">
    <location>
        <begin position="381"/>
        <end position="401"/>
    </location>
</feature>
<comment type="subcellular location">
    <subcellularLocation>
        <location evidence="1">Cell membrane</location>
        <topology evidence="1">Multi-pass membrane protein</topology>
    </subcellularLocation>
</comment>
<dbReference type="GO" id="GO:0006897">
    <property type="term" value="P:endocytosis"/>
    <property type="evidence" value="ECO:0007669"/>
    <property type="project" value="TreeGrafter"/>
</dbReference>
<dbReference type="InterPro" id="IPR000731">
    <property type="entry name" value="SSD"/>
</dbReference>
<feature type="transmembrane region" description="Helical" evidence="9">
    <location>
        <begin position="727"/>
        <end position="748"/>
    </location>
</feature>
<feature type="transmembrane region" description="Helical" evidence="9">
    <location>
        <begin position="483"/>
        <end position="507"/>
    </location>
</feature>
<dbReference type="eggNOG" id="KOG1934">
    <property type="taxonomic scope" value="Eukaryota"/>
</dbReference>
<feature type="transmembrane region" description="Helical" evidence="9">
    <location>
        <begin position="310"/>
        <end position="330"/>
    </location>
</feature>
<keyword evidence="7" id="KW-0325">Glycoprotein</keyword>
<feature type="transmembrane region" description="Helical" evidence="9">
    <location>
        <begin position="829"/>
        <end position="854"/>
    </location>
</feature>
<feature type="transmembrane region" description="Helical" evidence="9">
    <location>
        <begin position="407"/>
        <end position="435"/>
    </location>
</feature>
<evidence type="ECO:0000259" key="10">
    <source>
        <dbReference type="PROSITE" id="PS50156"/>
    </source>
</evidence>
<keyword evidence="5 9" id="KW-1133">Transmembrane helix</keyword>
<reference evidence="12" key="1">
    <citation type="submission" date="2016-11" db="UniProtKB">
        <authorList>
            <consortium name="WormBaseParasite"/>
        </authorList>
    </citation>
    <scope>IDENTIFICATION</scope>
</reference>
<evidence type="ECO:0000256" key="9">
    <source>
        <dbReference type="SAM" id="Phobius"/>
    </source>
</evidence>
<feature type="domain" description="SSD" evidence="10">
    <location>
        <begin position="278"/>
        <end position="435"/>
    </location>
</feature>
<evidence type="ECO:0000256" key="8">
    <source>
        <dbReference type="SAM" id="MobiDB-lite"/>
    </source>
</evidence>
<dbReference type="AlphaFoldDB" id="A0A1I7UC84"/>
<evidence type="ECO:0000256" key="2">
    <source>
        <dbReference type="ARBA" id="ARBA00005585"/>
    </source>
</evidence>
<feature type="region of interest" description="Disordered" evidence="8">
    <location>
        <begin position="858"/>
        <end position="908"/>
    </location>
</feature>
<dbReference type="SUPFAM" id="SSF82866">
    <property type="entry name" value="Multidrug efflux transporter AcrB transmembrane domain"/>
    <property type="match status" value="2"/>
</dbReference>
<feature type="transmembrane region" description="Helical" evidence="9">
    <location>
        <begin position="276"/>
        <end position="298"/>
    </location>
</feature>
<evidence type="ECO:0000256" key="4">
    <source>
        <dbReference type="ARBA" id="ARBA00022692"/>
    </source>
</evidence>
<feature type="transmembrane region" description="Helical" evidence="9">
    <location>
        <begin position="797"/>
        <end position="823"/>
    </location>
</feature>
<keyword evidence="3" id="KW-1003">Cell membrane</keyword>
<dbReference type="PANTHER" id="PTHR10796">
    <property type="entry name" value="PATCHED-RELATED"/>
    <property type="match status" value="1"/>
</dbReference>
<evidence type="ECO:0000313" key="11">
    <source>
        <dbReference type="Proteomes" id="UP000095282"/>
    </source>
</evidence>
<evidence type="ECO:0000256" key="3">
    <source>
        <dbReference type="ARBA" id="ARBA00022475"/>
    </source>
</evidence>
<dbReference type="PANTHER" id="PTHR10796:SF112">
    <property type="entry name" value="PATCHED-RELATED PROTEIN 18"/>
    <property type="match status" value="1"/>
</dbReference>
<evidence type="ECO:0000256" key="5">
    <source>
        <dbReference type="ARBA" id="ARBA00022989"/>
    </source>
</evidence>
<dbReference type="Gene3D" id="1.20.1640.10">
    <property type="entry name" value="Multidrug efflux transporter AcrB transmembrane domain"/>
    <property type="match status" value="2"/>
</dbReference>
<keyword evidence="6 9" id="KW-0472">Membrane</keyword>
<proteinExistence type="inferred from homology"/>
<dbReference type="Pfam" id="PF02460">
    <property type="entry name" value="Patched"/>
    <property type="match status" value="1"/>
</dbReference>
<dbReference type="STRING" id="1561998.A0A1I7UC84"/>
<dbReference type="InterPro" id="IPR051697">
    <property type="entry name" value="Patched_domain-protein"/>
</dbReference>
<dbReference type="WBParaSite" id="Csp11.Scaffold629.g7867.t1">
    <property type="protein sequence ID" value="Csp11.Scaffold629.g7867.t1"/>
    <property type="gene ID" value="Csp11.Scaffold629.g7867"/>
</dbReference>
<evidence type="ECO:0000256" key="6">
    <source>
        <dbReference type="ARBA" id="ARBA00023136"/>
    </source>
</evidence>
<dbReference type="FunFam" id="1.20.1640.10:FF:000053">
    <property type="entry name" value="PaTched Related family"/>
    <property type="match status" value="1"/>
</dbReference>
<comment type="similarity">
    <text evidence="2">Belongs to the patched family.</text>
</comment>
<organism evidence="11 12">
    <name type="scientific">Caenorhabditis tropicalis</name>
    <dbReference type="NCBI Taxonomy" id="1561998"/>
    <lineage>
        <taxon>Eukaryota</taxon>
        <taxon>Metazoa</taxon>
        <taxon>Ecdysozoa</taxon>
        <taxon>Nematoda</taxon>
        <taxon>Chromadorea</taxon>
        <taxon>Rhabditida</taxon>
        <taxon>Rhabditina</taxon>
        <taxon>Rhabditomorpha</taxon>
        <taxon>Rhabditoidea</taxon>
        <taxon>Rhabditidae</taxon>
        <taxon>Peloderinae</taxon>
        <taxon>Caenorhabditis</taxon>
    </lineage>
</organism>
<dbReference type="PROSITE" id="PS50156">
    <property type="entry name" value="SSD"/>
    <property type="match status" value="1"/>
</dbReference>
<dbReference type="GO" id="GO:0030659">
    <property type="term" value="C:cytoplasmic vesicle membrane"/>
    <property type="evidence" value="ECO:0007669"/>
    <property type="project" value="TreeGrafter"/>
</dbReference>
<feature type="transmembrane region" description="Helical" evidence="9">
    <location>
        <begin position="695"/>
        <end position="720"/>
    </location>
</feature>
<dbReference type="FunFam" id="1.20.1640.10:FF:000013">
    <property type="entry name" value="PaTched Related family"/>
    <property type="match status" value="1"/>
</dbReference>
<dbReference type="InterPro" id="IPR003392">
    <property type="entry name" value="PTHD_SSD"/>
</dbReference>
<sequence>MVYSIQCILAGIGPTMKSIFQCFDRVSQWVEQQTHDFFYWLGLKIADYPKWTLFITTLWALIMCAGVVRFKEVNNVRDHFSASNSPSRYEYKVAREFFQELGSPFHVVVAMQAVDGGSLLRPKYIDKALEIEDFLQYKLKGTYGNQSYAYSDFCGTQCETSDAVNIFLTMFRDQQKKKTAHVKLTYPSMDVFGHRIYLANNIFQVQINNRSSIIEESKLVAINFHAIYNNETMYEIMKQWEQKLFDYSLSTENDPLIRVYVTSEGLVSEEVRRTGILAMPLMGITFFIILAFTVLTTLKKDPVRSKPFESFLGVICPLLSLCASFGHLFWMGFEYLPIVTVVPFLILSIGVDDVFIFIHAWHRTPHKHSVRDRMAETLADAGPSISITSLTNLLSFGIGIFTPTPAIYTFCVFISTAVVYDYIYQIFFFSAVLVLGGDREERRMNAYFWWKYEPLKEESKTNKKKSGGFGEVVNKILGKILDVWVDFIMATWSKFLIGAIMLTYWFFMARGVMQIAVGLSSEKLFLDDSPLLPLVRLQTNVIFKEGGQVAVFVNNPGNMSEPDAVPEIMRILRRFETANNSVGAASTHMWLLPYLPYVGEQEHGSIEFKYRYLPEFFKLMEYRRWSHFVNLGNHQDCLSEKPTCLQKFVFSTGFHDAVSWSDRLALLENWRQMASEYQHLNLTIYEDFSMYSDQLLTIVPVTESTVICALVCMIMILTLFTPSPVTIVTSSAAVLSINLGVFGCLVYMNIDLDPISMTTLLMAIGFSVDFVAHITWHYYKGEFQSKRARIRHALAGIAWPMFQAGTSTMLAISVLALVHAYMVQVFVKVVVLVIFLGMFHGLVVLPVVFAALPFTKTSGPQKKKVAPLQMHEAGPIPKKEDPPKEIEEEKKTKEEPVIEKTVRSAERA</sequence>
<feature type="compositionally biased region" description="Basic and acidic residues" evidence="8">
    <location>
        <begin position="877"/>
        <end position="908"/>
    </location>
</feature>
<dbReference type="GO" id="GO:0018996">
    <property type="term" value="P:molting cycle, collagen and cuticulin-based cuticle"/>
    <property type="evidence" value="ECO:0007669"/>
    <property type="project" value="TreeGrafter"/>
</dbReference>
<evidence type="ECO:0000313" key="12">
    <source>
        <dbReference type="WBParaSite" id="Csp11.Scaffold629.g7867.t1"/>
    </source>
</evidence>
<accession>A0A1I7UC84</accession>
<keyword evidence="11" id="KW-1185">Reference proteome</keyword>
<feature type="transmembrane region" description="Helical" evidence="9">
    <location>
        <begin position="754"/>
        <end position="776"/>
    </location>
</feature>
<dbReference type="Proteomes" id="UP000095282">
    <property type="component" value="Unplaced"/>
</dbReference>
<keyword evidence="4 9" id="KW-0812">Transmembrane</keyword>
<evidence type="ECO:0000256" key="7">
    <source>
        <dbReference type="ARBA" id="ARBA00023180"/>
    </source>
</evidence>
<dbReference type="GO" id="GO:0005886">
    <property type="term" value="C:plasma membrane"/>
    <property type="evidence" value="ECO:0007669"/>
    <property type="project" value="UniProtKB-SubCell"/>
</dbReference>
<feature type="transmembrane region" description="Helical" evidence="9">
    <location>
        <begin position="336"/>
        <end position="361"/>
    </location>
</feature>
<evidence type="ECO:0000256" key="1">
    <source>
        <dbReference type="ARBA" id="ARBA00004651"/>
    </source>
</evidence>